<dbReference type="SUPFAM" id="SSF56784">
    <property type="entry name" value="HAD-like"/>
    <property type="match status" value="1"/>
</dbReference>
<dbReference type="SFLD" id="SFLDS00003">
    <property type="entry name" value="Haloacid_Dehalogenase"/>
    <property type="match status" value="1"/>
</dbReference>
<evidence type="ECO:0000256" key="1">
    <source>
        <dbReference type="ARBA" id="ARBA00008106"/>
    </source>
</evidence>
<dbReference type="InterPro" id="IPR023214">
    <property type="entry name" value="HAD_sf"/>
</dbReference>
<dbReference type="AlphaFoldDB" id="A0A0U0ZGD6"/>
<dbReference type="Proteomes" id="UP000045782">
    <property type="component" value="Unassembled WGS sequence"/>
</dbReference>
<dbReference type="InterPro" id="IPR006439">
    <property type="entry name" value="HAD-SF_hydro_IA"/>
</dbReference>
<dbReference type="PANTHER" id="PTHR43316:SF3">
    <property type="entry name" value="HALOACID DEHALOGENASE, TYPE II (AFU_ORTHOLOGUE AFUA_2G07750)-RELATED"/>
    <property type="match status" value="1"/>
</dbReference>
<dbReference type="NCBIfam" id="TIGR01493">
    <property type="entry name" value="HAD-SF-IA-v2"/>
    <property type="match status" value="1"/>
</dbReference>
<reference evidence="3 4" key="1">
    <citation type="submission" date="2015-03" db="EMBL/GenBank/DDBJ databases">
        <authorList>
            <person name="Murphy D."/>
        </authorList>
    </citation>
    <scope>NUCLEOTIDE SEQUENCE [LARGE SCALE GENOMIC DNA]</scope>
    <source>
        <strain evidence="3 4">PAP088</strain>
    </source>
</reference>
<dbReference type="NCBIfam" id="TIGR01428">
    <property type="entry name" value="HAD_type_II"/>
    <property type="match status" value="1"/>
</dbReference>
<sequence>MRYKAYLFDVQGTLLDFFEPVSQAVAEHAPDVDAAAFTRAWRADYFERVSSLTQSADHWTRVQDLYAAGFADVCQTFGLPCPDTATAEAVASSWQRLVPWPDVPAGLAALRMRAVVATLSNTDMATMVRLFKRLDISWDAIFTAEVFGRFKPDPSVYRGALRYLGVEPHEAAMVAAHPYDLRAARRLGMGTIFVSRPYEYGDPILAHTDPDEEFDQRVTAIGELS</sequence>
<dbReference type="SFLD" id="SFLDG01129">
    <property type="entry name" value="C1.5:_HAD__Beta-PGM__Phosphata"/>
    <property type="match status" value="1"/>
</dbReference>
<dbReference type="InterPro" id="IPR051540">
    <property type="entry name" value="S-2-haloacid_dehalogenase"/>
</dbReference>
<organism evidence="3 4">
    <name type="scientific">Mycobacteroides abscessus</name>
    <dbReference type="NCBI Taxonomy" id="36809"/>
    <lineage>
        <taxon>Bacteria</taxon>
        <taxon>Bacillati</taxon>
        <taxon>Actinomycetota</taxon>
        <taxon>Actinomycetes</taxon>
        <taxon>Mycobacteriales</taxon>
        <taxon>Mycobacteriaceae</taxon>
        <taxon>Mycobacteroides</taxon>
    </lineage>
</organism>
<comment type="similarity">
    <text evidence="1">Belongs to the HAD-like hydrolase superfamily. S-2-haloalkanoic acid dehalogenase family.</text>
</comment>
<dbReference type="PRINTS" id="PR00413">
    <property type="entry name" value="HADHALOGNASE"/>
</dbReference>
<dbReference type="RefSeq" id="WP_005057590.1">
    <property type="nucleotide sequence ID" value="NZ_CP014951.1"/>
</dbReference>
<gene>
    <name evidence="3" type="primary">hdl IVa</name>
    <name evidence="3" type="ORF">ERS075579_00477</name>
</gene>
<name>A0A0U0ZGD6_9MYCO</name>
<evidence type="ECO:0000313" key="4">
    <source>
        <dbReference type="Proteomes" id="UP000045782"/>
    </source>
</evidence>
<dbReference type="EC" id="3.8.1.2" evidence="3"/>
<accession>A0A0U0ZGD6</accession>
<keyword evidence="2 3" id="KW-0378">Hydrolase</keyword>
<dbReference type="InterPro" id="IPR023198">
    <property type="entry name" value="PGP-like_dom2"/>
</dbReference>
<dbReference type="PANTHER" id="PTHR43316">
    <property type="entry name" value="HYDROLASE, HALOACID DELAHOGENASE-RELATED"/>
    <property type="match status" value="1"/>
</dbReference>
<dbReference type="Gene3D" id="1.10.150.240">
    <property type="entry name" value="Putative phosphatase, domain 2"/>
    <property type="match status" value="1"/>
</dbReference>
<evidence type="ECO:0000313" key="3">
    <source>
        <dbReference type="EMBL" id="CPV33681.1"/>
    </source>
</evidence>
<dbReference type="EMBL" id="CSWP01000001">
    <property type="protein sequence ID" value="CPV33681.1"/>
    <property type="molecule type" value="Genomic_DNA"/>
</dbReference>
<protein>
    <submittedName>
        <fullName evidence="3">Putative HAD-superfamily hydrolase YfnB</fullName>
        <ecNumber evidence="3">3.8.1.2</ecNumber>
    </submittedName>
</protein>
<dbReference type="Gene3D" id="3.40.50.1000">
    <property type="entry name" value="HAD superfamily/HAD-like"/>
    <property type="match status" value="1"/>
</dbReference>
<dbReference type="InterPro" id="IPR036412">
    <property type="entry name" value="HAD-like_sf"/>
</dbReference>
<dbReference type="GO" id="GO:0018784">
    <property type="term" value="F:(S)-2-haloacid dehalogenase activity"/>
    <property type="evidence" value="ECO:0007669"/>
    <property type="project" value="UniProtKB-EC"/>
</dbReference>
<dbReference type="InterPro" id="IPR006328">
    <property type="entry name" value="2-HAD"/>
</dbReference>
<proteinExistence type="inferred from homology"/>
<dbReference type="Pfam" id="PF00702">
    <property type="entry name" value="Hydrolase"/>
    <property type="match status" value="1"/>
</dbReference>
<evidence type="ECO:0000256" key="2">
    <source>
        <dbReference type="ARBA" id="ARBA00022801"/>
    </source>
</evidence>